<dbReference type="AlphaFoldDB" id="A0A2S3UPZ5"/>
<name>A0A2S3UPZ5_9HYPH</name>
<evidence type="ECO:0000259" key="1">
    <source>
        <dbReference type="Pfam" id="PF07484"/>
    </source>
</evidence>
<comment type="caution">
    <text evidence="2">The sequence shown here is derived from an EMBL/GenBank/DDBJ whole genome shotgun (WGS) entry which is preliminary data.</text>
</comment>
<evidence type="ECO:0000313" key="3">
    <source>
        <dbReference type="Proteomes" id="UP000236959"/>
    </source>
</evidence>
<keyword evidence="3" id="KW-1185">Reference proteome</keyword>
<organism evidence="2 3">
    <name type="scientific">Roseibium marinum</name>
    <dbReference type="NCBI Taxonomy" id="281252"/>
    <lineage>
        <taxon>Bacteria</taxon>
        <taxon>Pseudomonadati</taxon>
        <taxon>Pseudomonadota</taxon>
        <taxon>Alphaproteobacteria</taxon>
        <taxon>Hyphomicrobiales</taxon>
        <taxon>Stappiaceae</taxon>
        <taxon>Roseibium</taxon>
    </lineage>
</organism>
<dbReference type="InterPro" id="IPR011083">
    <property type="entry name" value="Phage_tail_collar_dom"/>
</dbReference>
<dbReference type="InterPro" id="IPR037053">
    <property type="entry name" value="Phage_tail_collar_dom_sf"/>
</dbReference>
<dbReference type="Proteomes" id="UP000236959">
    <property type="component" value="Unassembled WGS sequence"/>
</dbReference>
<accession>A0A2S3UPZ5</accession>
<dbReference type="SUPFAM" id="SSF88874">
    <property type="entry name" value="Receptor-binding domain of short tail fibre protein gp12"/>
    <property type="match status" value="1"/>
</dbReference>
<protein>
    <submittedName>
        <fullName evidence="2">Microcystin-dependent protein</fullName>
    </submittedName>
</protein>
<dbReference type="EMBL" id="PPCN01000008">
    <property type="protein sequence ID" value="POF29613.1"/>
    <property type="molecule type" value="Genomic_DNA"/>
</dbReference>
<gene>
    <name evidence="2" type="ORF">CLV41_10836</name>
</gene>
<dbReference type="Gene3D" id="3.90.1340.10">
    <property type="entry name" value="Phage tail collar domain"/>
    <property type="match status" value="1"/>
</dbReference>
<sequence length="214" mass="22984">MYVKVVKINKNSSRYIQPEILFRDFSGTLKAIVTCSFGGAIGGDMSEPFLAEVRMIGFNFPPRGWAFTDGQILPINQNQSLYSLLGTTYGGDGRTSFALPDLRSRTPIHKGNGYTLGQKGGAETVTLNAAEIAAHTHTVKAVSVAGDNRSPDGTLFGSEIEPDYGYRDPEAASMTALRPGTVTNAGGGQAHNNMQPYETLNFCIALQGLFPSRN</sequence>
<reference evidence="2 3" key="1">
    <citation type="submission" date="2018-01" db="EMBL/GenBank/DDBJ databases">
        <title>Genomic Encyclopedia of Archaeal and Bacterial Type Strains, Phase II (KMG-II): from individual species to whole genera.</title>
        <authorList>
            <person name="Goeker M."/>
        </authorList>
    </citation>
    <scope>NUCLEOTIDE SEQUENCE [LARGE SCALE GENOMIC DNA]</scope>
    <source>
        <strain evidence="2 3">DSM 17023</strain>
    </source>
</reference>
<dbReference type="Pfam" id="PF07484">
    <property type="entry name" value="Collar"/>
    <property type="match status" value="1"/>
</dbReference>
<evidence type="ECO:0000313" key="2">
    <source>
        <dbReference type="EMBL" id="POF29613.1"/>
    </source>
</evidence>
<feature type="domain" description="Phage tail collar" evidence="1">
    <location>
        <begin position="52"/>
        <end position="107"/>
    </location>
</feature>
<proteinExistence type="predicted"/>